<dbReference type="Pfam" id="PF12833">
    <property type="entry name" value="HTH_18"/>
    <property type="match status" value="1"/>
</dbReference>
<dbReference type="Pfam" id="PF02311">
    <property type="entry name" value="AraC_binding"/>
    <property type="match status" value="1"/>
</dbReference>
<gene>
    <name evidence="5" type="ORF">H8716_17215</name>
</gene>
<dbReference type="Gene3D" id="1.10.10.60">
    <property type="entry name" value="Homeodomain-like"/>
    <property type="match status" value="2"/>
</dbReference>
<evidence type="ECO:0000313" key="5">
    <source>
        <dbReference type="EMBL" id="MBC8574763.1"/>
    </source>
</evidence>
<dbReference type="Proteomes" id="UP000657421">
    <property type="component" value="Unassembled WGS sequence"/>
</dbReference>
<evidence type="ECO:0000256" key="1">
    <source>
        <dbReference type="ARBA" id="ARBA00023015"/>
    </source>
</evidence>
<dbReference type="InterPro" id="IPR003313">
    <property type="entry name" value="AraC-bd"/>
</dbReference>
<dbReference type="InterPro" id="IPR014710">
    <property type="entry name" value="RmlC-like_jellyroll"/>
</dbReference>
<evidence type="ECO:0000256" key="2">
    <source>
        <dbReference type="ARBA" id="ARBA00023125"/>
    </source>
</evidence>
<dbReference type="SMART" id="SM00342">
    <property type="entry name" value="HTH_ARAC"/>
    <property type="match status" value="1"/>
</dbReference>
<dbReference type="PROSITE" id="PS01124">
    <property type="entry name" value="HTH_ARAC_FAMILY_2"/>
    <property type="match status" value="1"/>
</dbReference>
<comment type="caution">
    <text evidence="5">The sequence shown here is derived from an EMBL/GenBank/DDBJ whole genome shotgun (WGS) entry which is preliminary data.</text>
</comment>
<dbReference type="PANTHER" id="PTHR43280:SF2">
    <property type="entry name" value="HTH-TYPE TRANSCRIPTIONAL REGULATOR EXSA"/>
    <property type="match status" value="1"/>
</dbReference>
<dbReference type="PANTHER" id="PTHR43280">
    <property type="entry name" value="ARAC-FAMILY TRANSCRIPTIONAL REGULATOR"/>
    <property type="match status" value="1"/>
</dbReference>
<dbReference type="InterPro" id="IPR020449">
    <property type="entry name" value="Tscrpt_reg_AraC-type_HTH"/>
</dbReference>
<dbReference type="SUPFAM" id="SSF46689">
    <property type="entry name" value="Homeodomain-like"/>
    <property type="match status" value="1"/>
</dbReference>
<evidence type="ECO:0000256" key="3">
    <source>
        <dbReference type="ARBA" id="ARBA00023163"/>
    </source>
</evidence>
<evidence type="ECO:0000259" key="4">
    <source>
        <dbReference type="PROSITE" id="PS01124"/>
    </source>
</evidence>
<dbReference type="Gene3D" id="2.60.120.10">
    <property type="entry name" value="Jelly Rolls"/>
    <property type="match status" value="1"/>
</dbReference>
<keyword evidence="3" id="KW-0804">Transcription</keyword>
<proteinExistence type="predicted"/>
<dbReference type="EMBL" id="JACRSZ010000043">
    <property type="protein sequence ID" value="MBC8574763.1"/>
    <property type="molecule type" value="Genomic_DNA"/>
</dbReference>
<accession>A0ABR7NED5</accession>
<keyword evidence="2" id="KW-0238">DNA-binding</keyword>
<name>A0ABR7NED5_9FIRM</name>
<organism evidence="5 6">
    <name type="scientific">Jingyaoa shaoxingensis</name>
    <dbReference type="NCBI Taxonomy" id="2763671"/>
    <lineage>
        <taxon>Bacteria</taxon>
        <taxon>Bacillati</taxon>
        <taxon>Bacillota</taxon>
        <taxon>Clostridia</taxon>
        <taxon>Lachnospirales</taxon>
        <taxon>Lachnospiraceae</taxon>
        <taxon>Jingyaoa</taxon>
    </lineage>
</organism>
<dbReference type="InterPro" id="IPR009057">
    <property type="entry name" value="Homeodomain-like_sf"/>
</dbReference>
<dbReference type="SUPFAM" id="SSF51215">
    <property type="entry name" value="Regulatory protein AraC"/>
    <property type="match status" value="1"/>
</dbReference>
<dbReference type="PRINTS" id="PR00032">
    <property type="entry name" value="HTHARAC"/>
</dbReference>
<feature type="domain" description="HTH araC/xylS-type" evidence="4">
    <location>
        <begin position="151"/>
        <end position="249"/>
    </location>
</feature>
<reference evidence="5 6" key="1">
    <citation type="submission" date="2020-08" db="EMBL/GenBank/DDBJ databases">
        <title>Genome public.</title>
        <authorList>
            <person name="Liu C."/>
            <person name="Sun Q."/>
        </authorList>
    </citation>
    <scope>NUCLEOTIDE SEQUENCE [LARGE SCALE GENOMIC DNA]</scope>
    <source>
        <strain evidence="5 6">NSJ-46</strain>
    </source>
</reference>
<dbReference type="RefSeq" id="WP_249310204.1">
    <property type="nucleotide sequence ID" value="NZ_JACRSZ010000043.1"/>
</dbReference>
<keyword evidence="1" id="KW-0805">Transcription regulation</keyword>
<protein>
    <submittedName>
        <fullName evidence="5">Helix-turn-helix transcriptional regulator</fullName>
    </submittedName>
</protein>
<sequence length="268" mass="31319">MYLVEKISKHAAPHLHNCLEMILVTKGTLKIGMGQELFHMEKGDMAVIFPDVIHHCQVFGEGIKKAYYLWENIGSNHYFEETLQKKCPKNPVIPAQKIHPDIKHAFRSLQNDQRDQNPVVIQAYLQIILARSLPYLIMQEKRATDGTDLIYRTVSYIAKNYRNTVTLEGMAKDLGVSKYVISRVFSSTFHCNFNIYLNEQRLNAAVFWLENTDHTITDIWLDAGFESQRTFNRVFREKYKVTPRDYRKWYAEQNAQGKIEGTEYDKMS</sequence>
<evidence type="ECO:0000313" key="6">
    <source>
        <dbReference type="Proteomes" id="UP000657421"/>
    </source>
</evidence>
<keyword evidence="6" id="KW-1185">Reference proteome</keyword>
<dbReference type="InterPro" id="IPR037923">
    <property type="entry name" value="HTH-like"/>
</dbReference>
<dbReference type="InterPro" id="IPR018060">
    <property type="entry name" value="HTH_AraC"/>
</dbReference>